<evidence type="ECO:0000259" key="1">
    <source>
        <dbReference type="Pfam" id="PF01593"/>
    </source>
</evidence>
<evidence type="ECO:0000313" key="3">
    <source>
        <dbReference type="Proteomes" id="UP001595891"/>
    </source>
</evidence>
<sequence length="404" mass="41884">MQFDVVVIGAGVSGLTAAGRLRDAGLAVTVLEARDRIGGRILTHRPSLLELGAQVVHGDRNPIWTLPGQERLVPMPRRPAHVLLGGELRPMAALSEGGPPPPVLEERLLARAAEDVPVAQWLKLQAPVSPTVAEATAEWFRQNWAADPDVLSALGLAAGRRADRAGRGEFTVPGGFDRLPARLATGLDVRTGSAALRIAWTPGRVDVTTPGGVTTAGAAVVTVPPPLVTGGGLVIDALPVRKQAAAYELRLGDGWCGVVTYPGPAPESSVVFDAGGRLGFVSATAGRPEVLIVAKDRAAHAARVAARSPGGVAASLREAMPWTRSVEPISVEVADWGADEWAGGAYTYPAVGALWASAAWAEPMGGTLFFAGEATVGRSGPPMVHMAMASGERAAREVMGALKR</sequence>
<protein>
    <submittedName>
        <fullName evidence="2">Flavin monoamine oxidase family protein</fullName>
    </submittedName>
</protein>
<comment type="caution">
    <text evidence="2">The sequence shown here is derived from an EMBL/GenBank/DDBJ whole genome shotgun (WGS) entry which is preliminary data.</text>
</comment>
<dbReference type="Gene3D" id="3.50.50.60">
    <property type="entry name" value="FAD/NAD(P)-binding domain"/>
    <property type="match status" value="1"/>
</dbReference>
<dbReference type="PANTHER" id="PTHR10742:SF410">
    <property type="entry name" value="LYSINE-SPECIFIC HISTONE DEMETHYLASE 2"/>
    <property type="match status" value="1"/>
</dbReference>
<feature type="domain" description="Amine oxidase" evidence="1">
    <location>
        <begin position="12"/>
        <end position="399"/>
    </location>
</feature>
<dbReference type="Proteomes" id="UP001595891">
    <property type="component" value="Unassembled WGS sequence"/>
</dbReference>
<dbReference type="EMBL" id="JBHSFN010000017">
    <property type="protein sequence ID" value="MFC4589596.1"/>
    <property type="molecule type" value="Genomic_DNA"/>
</dbReference>
<reference evidence="3" key="1">
    <citation type="journal article" date="2019" name="Int. J. Syst. Evol. Microbiol.">
        <title>The Global Catalogue of Microorganisms (GCM) 10K type strain sequencing project: providing services to taxonomists for standard genome sequencing and annotation.</title>
        <authorList>
            <consortium name="The Broad Institute Genomics Platform"/>
            <consortium name="The Broad Institute Genome Sequencing Center for Infectious Disease"/>
            <person name="Wu L."/>
            <person name="Ma J."/>
        </authorList>
    </citation>
    <scope>NUCLEOTIDE SEQUENCE [LARGE SCALE GENOMIC DNA]</scope>
    <source>
        <strain evidence="3">CCUG 49560</strain>
    </source>
</reference>
<dbReference type="PANTHER" id="PTHR10742">
    <property type="entry name" value="FLAVIN MONOAMINE OXIDASE"/>
    <property type="match status" value="1"/>
</dbReference>
<dbReference type="InterPro" id="IPR036188">
    <property type="entry name" value="FAD/NAD-bd_sf"/>
</dbReference>
<accession>A0ABV9EJ22</accession>
<name>A0ABV9EJ22_9ACTN</name>
<dbReference type="SUPFAM" id="SSF51905">
    <property type="entry name" value="FAD/NAD(P)-binding domain"/>
    <property type="match status" value="1"/>
</dbReference>
<dbReference type="InterPro" id="IPR050281">
    <property type="entry name" value="Flavin_monoamine_oxidase"/>
</dbReference>
<proteinExistence type="predicted"/>
<dbReference type="InterPro" id="IPR002937">
    <property type="entry name" value="Amino_oxidase"/>
</dbReference>
<dbReference type="RefSeq" id="WP_316249582.1">
    <property type="nucleotide sequence ID" value="NZ_JANZYP010000028.1"/>
</dbReference>
<evidence type="ECO:0000313" key="2">
    <source>
        <dbReference type="EMBL" id="MFC4589596.1"/>
    </source>
</evidence>
<gene>
    <name evidence="2" type="ORF">ACFO8L_26150</name>
</gene>
<organism evidence="2 3">
    <name type="scientific">Sphaerisporangium corydalis</name>
    <dbReference type="NCBI Taxonomy" id="1441875"/>
    <lineage>
        <taxon>Bacteria</taxon>
        <taxon>Bacillati</taxon>
        <taxon>Actinomycetota</taxon>
        <taxon>Actinomycetes</taxon>
        <taxon>Streptosporangiales</taxon>
        <taxon>Streptosporangiaceae</taxon>
        <taxon>Sphaerisporangium</taxon>
    </lineage>
</organism>
<dbReference type="Pfam" id="PF01593">
    <property type="entry name" value="Amino_oxidase"/>
    <property type="match status" value="1"/>
</dbReference>
<keyword evidence="3" id="KW-1185">Reference proteome</keyword>